<dbReference type="Proteomes" id="UP000485058">
    <property type="component" value="Unassembled WGS sequence"/>
</dbReference>
<gene>
    <name evidence="1" type="ORF">HaLaN_26613</name>
</gene>
<sequence length="96" mass="10968">MGVFARVLPHVPANKSQRRNGYPWGGHLDGVNETYNRTRFRRIHHLDQRTLRWMGCRGVFLPEEPSPNSVMVWSCATDCMALVLRSAKGVGVHRPK</sequence>
<name>A0A6A0A6I6_HAELA</name>
<reference evidence="1 2" key="1">
    <citation type="submission" date="2020-02" db="EMBL/GenBank/DDBJ databases">
        <title>Draft genome sequence of Haematococcus lacustris strain NIES-144.</title>
        <authorList>
            <person name="Morimoto D."/>
            <person name="Nakagawa S."/>
            <person name="Yoshida T."/>
            <person name="Sawayama S."/>
        </authorList>
    </citation>
    <scope>NUCLEOTIDE SEQUENCE [LARGE SCALE GENOMIC DNA]</scope>
    <source>
        <strain evidence="1 2">NIES-144</strain>
    </source>
</reference>
<keyword evidence="2" id="KW-1185">Reference proteome</keyword>
<evidence type="ECO:0000313" key="1">
    <source>
        <dbReference type="EMBL" id="GFH28169.1"/>
    </source>
</evidence>
<dbReference type="AlphaFoldDB" id="A0A6A0A6I6"/>
<comment type="caution">
    <text evidence="1">The sequence shown here is derived from an EMBL/GenBank/DDBJ whole genome shotgun (WGS) entry which is preliminary data.</text>
</comment>
<evidence type="ECO:0000313" key="2">
    <source>
        <dbReference type="Proteomes" id="UP000485058"/>
    </source>
</evidence>
<dbReference type="EMBL" id="BLLF01003771">
    <property type="protein sequence ID" value="GFH28169.1"/>
    <property type="molecule type" value="Genomic_DNA"/>
</dbReference>
<organism evidence="1 2">
    <name type="scientific">Haematococcus lacustris</name>
    <name type="common">Green alga</name>
    <name type="synonym">Haematococcus pluvialis</name>
    <dbReference type="NCBI Taxonomy" id="44745"/>
    <lineage>
        <taxon>Eukaryota</taxon>
        <taxon>Viridiplantae</taxon>
        <taxon>Chlorophyta</taxon>
        <taxon>core chlorophytes</taxon>
        <taxon>Chlorophyceae</taxon>
        <taxon>CS clade</taxon>
        <taxon>Chlamydomonadales</taxon>
        <taxon>Haematococcaceae</taxon>
        <taxon>Haematococcus</taxon>
    </lineage>
</organism>
<proteinExistence type="predicted"/>
<protein>
    <submittedName>
        <fullName evidence="1">Uncharacterized protein</fullName>
    </submittedName>
</protein>
<accession>A0A6A0A6I6</accession>
<feature type="non-terminal residue" evidence="1">
    <location>
        <position position="1"/>
    </location>
</feature>